<comment type="caution">
    <text evidence="2">The sequence shown here is derived from an EMBL/GenBank/DDBJ whole genome shotgun (WGS) entry which is preliminary data.</text>
</comment>
<gene>
    <name evidence="2" type="ORF">GPM918_LOCUS23792</name>
    <name evidence="3" type="ORF">SRO942_LOCUS23791</name>
</gene>
<evidence type="ECO:0000256" key="1">
    <source>
        <dbReference type="SAM" id="MobiDB-lite"/>
    </source>
</evidence>
<feature type="compositionally biased region" description="Polar residues" evidence="1">
    <location>
        <begin position="1"/>
        <end position="18"/>
    </location>
</feature>
<accession>A0A814WT51</accession>
<dbReference type="EMBL" id="CAJNOQ010008631">
    <property type="protein sequence ID" value="CAF1202460.1"/>
    <property type="molecule type" value="Genomic_DNA"/>
</dbReference>
<keyword evidence="4" id="KW-1185">Reference proteome</keyword>
<evidence type="ECO:0000313" key="4">
    <source>
        <dbReference type="Proteomes" id="UP000663829"/>
    </source>
</evidence>
<dbReference type="SUPFAM" id="SSF54427">
    <property type="entry name" value="NTF2-like"/>
    <property type="match status" value="1"/>
</dbReference>
<dbReference type="InterPro" id="IPR032710">
    <property type="entry name" value="NTF2-like_dom_sf"/>
</dbReference>
<dbReference type="Proteomes" id="UP000663829">
    <property type="component" value="Unassembled WGS sequence"/>
</dbReference>
<evidence type="ECO:0008006" key="5">
    <source>
        <dbReference type="Google" id="ProtNLM"/>
    </source>
</evidence>
<dbReference type="AlphaFoldDB" id="A0A814WT51"/>
<dbReference type="Gene3D" id="3.10.450.50">
    <property type="match status" value="1"/>
</dbReference>
<dbReference type="Proteomes" id="UP000681722">
    <property type="component" value="Unassembled WGS sequence"/>
</dbReference>
<organism evidence="2 4">
    <name type="scientific">Didymodactylos carnosus</name>
    <dbReference type="NCBI Taxonomy" id="1234261"/>
    <lineage>
        <taxon>Eukaryota</taxon>
        <taxon>Metazoa</taxon>
        <taxon>Spiralia</taxon>
        <taxon>Gnathifera</taxon>
        <taxon>Rotifera</taxon>
        <taxon>Eurotatoria</taxon>
        <taxon>Bdelloidea</taxon>
        <taxon>Philodinida</taxon>
        <taxon>Philodinidae</taxon>
        <taxon>Didymodactylos</taxon>
    </lineage>
</organism>
<evidence type="ECO:0000313" key="2">
    <source>
        <dbReference type="EMBL" id="CAF1202460.1"/>
    </source>
</evidence>
<name>A0A814WT51_9BILA</name>
<evidence type="ECO:0000313" key="3">
    <source>
        <dbReference type="EMBL" id="CAF3966885.1"/>
    </source>
</evidence>
<sequence>MPTLLSPQIGENDSSTSDECFKPETYDAEHILEEKKVCKIVTPYDIIKPIYRQFEKTYDQGNGTTIAHRFFTEDGTFISFDKKTYKGYDQIASGYQVAMDAGATNFTLTPSTIYASHPFFIATGHYNCTIAAGNYQEIWKQVNQKWLLFIVIVN</sequence>
<protein>
    <recommendedName>
        <fullName evidence="5">DUF4440 domain-containing protein</fullName>
    </recommendedName>
</protein>
<proteinExistence type="predicted"/>
<reference evidence="2" key="1">
    <citation type="submission" date="2021-02" db="EMBL/GenBank/DDBJ databases">
        <authorList>
            <person name="Nowell W R."/>
        </authorList>
    </citation>
    <scope>NUCLEOTIDE SEQUENCE</scope>
</reference>
<dbReference type="EMBL" id="CAJOBC010008632">
    <property type="protein sequence ID" value="CAF3966885.1"/>
    <property type="molecule type" value="Genomic_DNA"/>
</dbReference>
<feature type="region of interest" description="Disordered" evidence="1">
    <location>
        <begin position="1"/>
        <end position="20"/>
    </location>
</feature>